<evidence type="ECO:0000259" key="3">
    <source>
        <dbReference type="Pfam" id="PF09003"/>
    </source>
</evidence>
<organism evidence="4 5">
    <name type="scientific">Pseudomonas citrulli</name>
    <dbReference type="NCBI Taxonomy" id="3064347"/>
    <lineage>
        <taxon>Bacteria</taxon>
        <taxon>Pseudomonadati</taxon>
        <taxon>Pseudomonadota</taxon>
        <taxon>Gammaproteobacteria</taxon>
        <taxon>Pseudomonadales</taxon>
        <taxon>Pseudomonadaceae</taxon>
        <taxon>Pseudomonas</taxon>
    </lineage>
</organism>
<dbReference type="Pfam" id="PF09003">
    <property type="entry name" value="Arm-DNA-bind_1"/>
    <property type="match status" value="1"/>
</dbReference>
<protein>
    <submittedName>
        <fullName evidence="4">Phage integrase Arm DNA-binding domain-containing protein</fullName>
    </submittedName>
</protein>
<feature type="domain" description="Integrase lambda-type N-terminal DNA-binding" evidence="3">
    <location>
        <begin position="4"/>
        <end position="57"/>
    </location>
</feature>
<sequence length="162" mass="18287">MAPPRARTTKNKGLPENLYPNGKYFIYRNPITGKRTSINKSLTEAIRLAKSANAKLAPLMVEDGALLTTLTGEKAPTLSSLLERFEDEWLPTRGYAQSSLDEIGFKIARYKKELGHRMVGQLDVLAIAEYLDKFENNAYTNTGDSWSMYLRLLLQKAWPSET</sequence>
<dbReference type="EMBL" id="JAUQOP010000009">
    <property type="protein sequence ID" value="MDO7897090.1"/>
    <property type="molecule type" value="Genomic_DNA"/>
</dbReference>
<dbReference type="InterPro" id="IPR016177">
    <property type="entry name" value="DNA-bd_dom_sf"/>
</dbReference>
<dbReference type="SUPFAM" id="SSF54171">
    <property type="entry name" value="DNA-binding domain"/>
    <property type="match status" value="1"/>
</dbReference>
<dbReference type="RefSeq" id="WP_304553753.1">
    <property type="nucleotide sequence ID" value="NZ_JAUQOP010000009.1"/>
</dbReference>
<keyword evidence="4" id="KW-0238">DNA-binding</keyword>
<name>A0ABT9BX12_9PSED</name>
<evidence type="ECO:0000313" key="4">
    <source>
        <dbReference type="EMBL" id="MDO7897090.1"/>
    </source>
</evidence>
<dbReference type="Gene3D" id="3.30.160.60">
    <property type="entry name" value="Classic Zinc Finger"/>
    <property type="match status" value="1"/>
</dbReference>
<evidence type="ECO:0000256" key="1">
    <source>
        <dbReference type="ARBA" id="ARBA00008857"/>
    </source>
</evidence>
<dbReference type="InterPro" id="IPR015094">
    <property type="entry name" value="Integrase_lambda-typ_DNA-bd_N"/>
</dbReference>
<proteinExistence type="inferred from homology"/>
<comment type="caution">
    <text evidence="4">The sequence shown here is derived from an EMBL/GenBank/DDBJ whole genome shotgun (WGS) entry which is preliminary data.</text>
</comment>
<dbReference type="GO" id="GO:0003677">
    <property type="term" value="F:DNA binding"/>
    <property type="evidence" value="ECO:0007669"/>
    <property type="project" value="UniProtKB-KW"/>
</dbReference>
<gene>
    <name evidence="4" type="ORF">Q6A48_09280</name>
</gene>
<comment type="similarity">
    <text evidence="1">Belongs to the 'phage' integrase family.</text>
</comment>
<evidence type="ECO:0000256" key="2">
    <source>
        <dbReference type="ARBA" id="ARBA00022908"/>
    </source>
</evidence>
<keyword evidence="5" id="KW-1185">Reference proteome</keyword>
<reference evidence="4 5" key="1">
    <citation type="submission" date="2023-07" db="EMBL/GenBank/DDBJ databases">
        <title>Identification of four novel Pseudomonas species associated with bacterial leaf spot of cucurbits.</title>
        <authorList>
            <person name="Fullem K.R."/>
        </authorList>
    </citation>
    <scope>NUCLEOTIDE SEQUENCE [LARGE SCALE GENOMIC DNA]</scope>
    <source>
        <strain evidence="4 5">K18</strain>
    </source>
</reference>
<evidence type="ECO:0000313" key="5">
    <source>
        <dbReference type="Proteomes" id="UP001228019"/>
    </source>
</evidence>
<keyword evidence="2" id="KW-0229">DNA integration</keyword>
<dbReference type="Proteomes" id="UP001228019">
    <property type="component" value="Unassembled WGS sequence"/>
</dbReference>
<accession>A0ABT9BX12</accession>